<evidence type="ECO:0000313" key="1">
    <source>
        <dbReference type="EMBL" id="JAD98414.1"/>
    </source>
</evidence>
<name>A0A0A9ECD2_ARUDO</name>
<dbReference type="AlphaFoldDB" id="A0A0A9ECD2"/>
<sequence length="29" mass="3240">MSYLRLAVACKKIMTDSMLTSSSTCKELK</sequence>
<organism evidence="1">
    <name type="scientific">Arundo donax</name>
    <name type="common">Giant reed</name>
    <name type="synonym">Donax arundinaceus</name>
    <dbReference type="NCBI Taxonomy" id="35708"/>
    <lineage>
        <taxon>Eukaryota</taxon>
        <taxon>Viridiplantae</taxon>
        <taxon>Streptophyta</taxon>
        <taxon>Embryophyta</taxon>
        <taxon>Tracheophyta</taxon>
        <taxon>Spermatophyta</taxon>
        <taxon>Magnoliopsida</taxon>
        <taxon>Liliopsida</taxon>
        <taxon>Poales</taxon>
        <taxon>Poaceae</taxon>
        <taxon>PACMAD clade</taxon>
        <taxon>Arundinoideae</taxon>
        <taxon>Arundineae</taxon>
        <taxon>Arundo</taxon>
    </lineage>
</organism>
<reference evidence="1" key="1">
    <citation type="submission" date="2014-09" db="EMBL/GenBank/DDBJ databases">
        <authorList>
            <person name="Magalhaes I.L.F."/>
            <person name="Oliveira U."/>
            <person name="Santos F.R."/>
            <person name="Vidigal T.H.D.A."/>
            <person name="Brescovit A.D."/>
            <person name="Santos A.J."/>
        </authorList>
    </citation>
    <scope>NUCLEOTIDE SEQUENCE</scope>
    <source>
        <tissue evidence="1">Shoot tissue taken approximately 20 cm above the soil surface</tissue>
    </source>
</reference>
<accession>A0A0A9ECD2</accession>
<reference evidence="1" key="2">
    <citation type="journal article" date="2015" name="Data Brief">
        <title>Shoot transcriptome of the giant reed, Arundo donax.</title>
        <authorList>
            <person name="Barrero R.A."/>
            <person name="Guerrero F.D."/>
            <person name="Moolhuijzen P."/>
            <person name="Goolsby J.A."/>
            <person name="Tidwell J."/>
            <person name="Bellgard S.E."/>
            <person name="Bellgard M.I."/>
        </authorList>
    </citation>
    <scope>NUCLEOTIDE SEQUENCE</scope>
    <source>
        <tissue evidence="1">Shoot tissue taken approximately 20 cm above the soil surface</tissue>
    </source>
</reference>
<dbReference type="EMBL" id="GBRH01199481">
    <property type="protein sequence ID" value="JAD98414.1"/>
    <property type="molecule type" value="Transcribed_RNA"/>
</dbReference>
<proteinExistence type="predicted"/>
<protein>
    <submittedName>
        <fullName evidence="1">Uncharacterized protein</fullName>
    </submittedName>
</protein>